<evidence type="ECO:0000256" key="1">
    <source>
        <dbReference type="ARBA" id="ARBA00008553"/>
    </source>
</evidence>
<dbReference type="GO" id="GO:1990904">
    <property type="term" value="C:ribonucleoprotein complex"/>
    <property type="evidence" value="ECO:0007669"/>
    <property type="project" value="UniProtKB-KW"/>
</dbReference>
<dbReference type="InterPro" id="IPR022803">
    <property type="entry name" value="Ribosomal_uL5_dom_sf"/>
</dbReference>
<dbReference type="STRING" id="10029.G3HB18"/>
<keyword evidence="2 4" id="KW-0689">Ribosomal protein</keyword>
<dbReference type="GO" id="GO:0003735">
    <property type="term" value="F:structural constituent of ribosome"/>
    <property type="evidence" value="ECO:0007669"/>
    <property type="project" value="InterPro"/>
</dbReference>
<dbReference type="SUPFAM" id="SSF55282">
    <property type="entry name" value="RL5-like"/>
    <property type="match status" value="1"/>
</dbReference>
<organism evidence="4 5">
    <name type="scientific">Cricetulus griseus</name>
    <name type="common">Chinese hamster</name>
    <name type="synonym">Cricetulus barabensis griseus</name>
    <dbReference type="NCBI Taxonomy" id="10029"/>
    <lineage>
        <taxon>Eukaryota</taxon>
        <taxon>Metazoa</taxon>
        <taxon>Chordata</taxon>
        <taxon>Craniata</taxon>
        <taxon>Vertebrata</taxon>
        <taxon>Euteleostomi</taxon>
        <taxon>Mammalia</taxon>
        <taxon>Eutheria</taxon>
        <taxon>Euarchontoglires</taxon>
        <taxon>Glires</taxon>
        <taxon>Rodentia</taxon>
        <taxon>Myomorpha</taxon>
        <taxon>Muroidea</taxon>
        <taxon>Cricetidae</taxon>
        <taxon>Cricetinae</taxon>
        <taxon>Cricetulus</taxon>
    </lineage>
</organism>
<dbReference type="Gene3D" id="3.30.1440.10">
    <property type="match status" value="1"/>
</dbReference>
<dbReference type="InterPro" id="IPR002132">
    <property type="entry name" value="Ribosomal_uL5"/>
</dbReference>
<accession>G3HB18</accession>
<protein>
    <submittedName>
        <fullName evidence="4">60S ribosomal protein L11</fullName>
    </submittedName>
</protein>
<proteinExistence type="inferred from homology"/>
<dbReference type="PANTHER" id="PTHR11994">
    <property type="entry name" value="60S RIBOSOMAL PROTEIN L11-RELATED"/>
    <property type="match status" value="1"/>
</dbReference>
<gene>
    <name evidence="4" type="ORF">I79_007632</name>
</gene>
<dbReference type="GO" id="GO:0006412">
    <property type="term" value="P:translation"/>
    <property type="evidence" value="ECO:0007669"/>
    <property type="project" value="InterPro"/>
</dbReference>
<name>G3HB18_CRIGR</name>
<evidence type="ECO:0000256" key="3">
    <source>
        <dbReference type="ARBA" id="ARBA00023274"/>
    </source>
</evidence>
<dbReference type="GO" id="GO:0005840">
    <property type="term" value="C:ribosome"/>
    <property type="evidence" value="ECO:0007669"/>
    <property type="project" value="UniProtKB-KW"/>
</dbReference>
<sequence>MAQDQGEKELHIYKLCLNTCIRESKDRLSLASKVLEQFKDQTPVFSKASYIIGPFGTGRNEKIAVHYTVHGSKVQATLRMQHSELRATVFSEK</sequence>
<comment type="similarity">
    <text evidence="1">Belongs to the universal ribosomal protein uL5 family.</text>
</comment>
<evidence type="ECO:0000256" key="2">
    <source>
        <dbReference type="ARBA" id="ARBA00022980"/>
    </source>
</evidence>
<dbReference type="EMBL" id="JH000260">
    <property type="protein sequence ID" value="EGW08495.1"/>
    <property type="molecule type" value="Genomic_DNA"/>
</dbReference>
<keyword evidence="3" id="KW-0687">Ribonucleoprotein</keyword>
<reference evidence="5" key="1">
    <citation type="journal article" date="2011" name="Nat. Biotechnol.">
        <title>The genomic sequence of the Chinese hamster ovary (CHO)-K1 cell line.</title>
        <authorList>
            <person name="Xu X."/>
            <person name="Nagarajan H."/>
            <person name="Lewis N.E."/>
            <person name="Pan S."/>
            <person name="Cai Z."/>
            <person name="Liu X."/>
            <person name="Chen W."/>
            <person name="Xie M."/>
            <person name="Wang W."/>
            <person name="Hammond S."/>
            <person name="Andersen M.R."/>
            <person name="Neff N."/>
            <person name="Passarelli B."/>
            <person name="Koh W."/>
            <person name="Fan H.C."/>
            <person name="Wang J."/>
            <person name="Gui Y."/>
            <person name="Lee K.H."/>
            <person name="Betenbaugh M.J."/>
            <person name="Quake S.R."/>
            <person name="Famili I."/>
            <person name="Palsson B.O."/>
            <person name="Wang J."/>
        </authorList>
    </citation>
    <scope>NUCLEOTIDE SEQUENCE [LARGE SCALE GENOMIC DNA]</scope>
    <source>
        <strain evidence="5">CHO K1 cell line</strain>
    </source>
</reference>
<evidence type="ECO:0000313" key="4">
    <source>
        <dbReference type="EMBL" id="EGW08495.1"/>
    </source>
</evidence>
<dbReference type="InParanoid" id="G3HB18"/>
<dbReference type="AlphaFoldDB" id="G3HB18"/>
<dbReference type="Proteomes" id="UP000001075">
    <property type="component" value="Unassembled WGS sequence"/>
</dbReference>
<evidence type="ECO:0000313" key="5">
    <source>
        <dbReference type="Proteomes" id="UP000001075"/>
    </source>
</evidence>